<dbReference type="RefSeq" id="WP_044225295.1">
    <property type="nucleotide sequence ID" value="NZ_JRYR02000001.1"/>
</dbReference>
<dbReference type="SUPFAM" id="SSF51556">
    <property type="entry name" value="Metallo-dependent hydrolases"/>
    <property type="match status" value="1"/>
</dbReference>
<dbReference type="PANTHER" id="PTHR11113">
    <property type="entry name" value="N-ACETYLGLUCOSAMINE-6-PHOSPHATE DEACETYLASE"/>
    <property type="match status" value="1"/>
</dbReference>
<dbReference type="GO" id="GO:0006146">
    <property type="term" value="P:adenine catabolic process"/>
    <property type="evidence" value="ECO:0007669"/>
    <property type="project" value="InterPro"/>
</dbReference>
<comment type="cofactor">
    <cofactor evidence="6">
        <name>Mn(2+)</name>
        <dbReference type="ChEBI" id="CHEBI:29035"/>
    </cofactor>
</comment>
<dbReference type="InterPro" id="IPR032466">
    <property type="entry name" value="Metal_Hydrolase"/>
</dbReference>
<dbReference type="SUPFAM" id="SSF51338">
    <property type="entry name" value="Composite domain of metallo-dependent hydrolases"/>
    <property type="match status" value="1"/>
</dbReference>
<evidence type="ECO:0000313" key="9">
    <source>
        <dbReference type="EMBL" id="OHX65503.1"/>
    </source>
</evidence>
<keyword evidence="10" id="KW-1185">Reference proteome</keyword>
<dbReference type="EMBL" id="JRYR02000001">
    <property type="protein sequence ID" value="OHX65503.1"/>
    <property type="molecule type" value="Genomic_DNA"/>
</dbReference>
<dbReference type="GO" id="GO:0000034">
    <property type="term" value="F:adenine deaminase activity"/>
    <property type="evidence" value="ECO:0007669"/>
    <property type="project" value="UniProtKB-UniRule"/>
</dbReference>
<evidence type="ECO:0000313" key="10">
    <source>
        <dbReference type="Proteomes" id="UP000179797"/>
    </source>
</evidence>
<dbReference type="Gene3D" id="2.30.40.10">
    <property type="entry name" value="Urease, subunit C, domain 1"/>
    <property type="match status" value="1"/>
</dbReference>
<dbReference type="InterPro" id="IPR026912">
    <property type="entry name" value="Adenine_deam_C"/>
</dbReference>
<evidence type="ECO:0000256" key="5">
    <source>
        <dbReference type="ARBA" id="ARBA00047720"/>
    </source>
</evidence>
<comment type="catalytic activity">
    <reaction evidence="5 6">
        <text>adenine + H2O + H(+) = hypoxanthine + NH4(+)</text>
        <dbReference type="Rhea" id="RHEA:23688"/>
        <dbReference type="ChEBI" id="CHEBI:15377"/>
        <dbReference type="ChEBI" id="CHEBI:15378"/>
        <dbReference type="ChEBI" id="CHEBI:16708"/>
        <dbReference type="ChEBI" id="CHEBI:17368"/>
        <dbReference type="ChEBI" id="CHEBI:28938"/>
        <dbReference type="EC" id="3.5.4.2"/>
    </reaction>
</comment>
<protein>
    <recommendedName>
        <fullName evidence="2 6">Adenine deaminase</fullName>
        <shortName evidence="6">Adenase</shortName>
        <shortName evidence="6">Adenine aminase</shortName>
        <ecNumber evidence="2 6">3.5.4.2</ecNumber>
    </recommendedName>
</protein>
<dbReference type="HAMAP" id="MF_01518">
    <property type="entry name" value="Adenine_deamin"/>
    <property type="match status" value="1"/>
</dbReference>
<accession>A0A1S1YX76</accession>
<name>A0A1S1YX76_FLAPC</name>
<dbReference type="InterPro" id="IPR006680">
    <property type="entry name" value="Amidohydro-rel"/>
</dbReference>
<dbReference type="OrthoDB" id="9775607at2"/>
<keyword evidence="3 6" id="KW-0378">Hydrolase</keyword>
<dbReference type="NCBIfam" id="TIGR01178">
    <property type="entry name" value="ade"/>
    <property type="match status" value="1"/>
</dbReference>
<evidence type="ECO:0000259" key="7">
    <source>
        <dbReference type="Pfam" id="PF01979"/>
    </source>
</evidence>
<dbReference type="Pfam" id="PF01979">
    <property type="entry name" value="Amidohydro_1"/>
    <property type="match status" value="1"/>
</dbReference>
<dbReference type="Gene3D" id="3.20.20.140">
    <property type="entry name" value="Metal-dependent hydrolases"/>
    <property type="match status" value="1"/>
</dbReference>
<comment type="caution">
    <text evidence="9">The sequence shown here is derived from an EMBL/GenBank/DDBJ whole genome shotgun (WGS) entry which is preliminary data.</text>
</comment>
<dbReference type="Proteomes" id="UP000179797">
    <property type="component" value="Unassembled WGS sequence"/>
</dbReference>
<dbReference type="EC" id="3.5.4.2" evidence="2 6"/>
<evidence type="ECO:0000256" key="1">
    <source>
        <dbReference type="ARBA" id="ARBA00006773"/>
    </source>
</evidence>
<reference evidence="9 10" key="1">
    <citation type="journal article" date="2012" name="Int. J. Syst. Evol. Microbiol.">
        <title>Flammeovirga pacifica sp. nov., isolated from deep-sea sediment.</title>
        <authorList>
            <person name="Xu H."/>
            <person name="Fu Y."/>
            <person name="Yang N."/>
            <person name="Ding Z."/>
            <person name="Lai Q."/>
            <person name="Zeng R."/>
        </authorList>
    </citation>
    <scope>NUCLEOTIDE SEQUENCE [LARGE SCALE GENOMIC DNA]</scope>
    <source>
        <strain evidence="10">DSM 24597 / LMG 26175 / WPAGA1</strain>
    </source>
</reference>
<gene>
    <name evidence="6" type="primary">ade</name>
    <name evidence="9" type="ORF">NH26_03645</name>
</gene>
<evidence type="ECO:0000256" key="2">
    <source>
        <dbReference type="ARBA" id="ARBA00012782"/>
    </source>
</evidence>
<evidence type="ECO:0000256" key="6">
    <source>
        <dbReference type="HAMAP-Rule" id="MF_01518"/>
    </source>
</evidence>
<dbReference type="InterPro" id="IPR006679">
    <property type="entry name" value="Adenine_deam"/>
</dbReference>
<evidence type="ECO:0000256" key="4">
    <source>
        <dbReference type="ARBA" id="ARBA00023211"/>
    </source>
</evidence>
<feature type="domain" description="Amidohydrolase-related" evidence="7">
    <location>
        <begin position="44"/>
        <end position="324"/>
    </location>
</feature>
<dbReference type="Pfam" id="PF13382">
    <property type="entry name" value="Adenine_deam_C"/>
    <property type="match status" value="1"/>
</dbReference>
<proteinExistence type="inferred from homology"/>
<feature type="domain" description="Adenine deaminase C-terminal" evidence="8">
    <location>
        <begin position="376"/>
        <end position="529"/>
    </location>
</feature>
<dbReference type="CDD" id="cd01295">
    <property type="entry name" value="AdeC"/>
    <property type="match status" value="1"/>
</dbReference>
<evidence type="ECO:0000256" key="3">
    <source>
        <dbReference type="ARBA" id="ARBA00022801"/>
    </source>
</evidence>
<dbReference type="InterPro" id="IPR011059">
    <property type="entry name" value="Metal-dep_hydrolase_composite"/>
</dbReference>
<dbReference type="PANTHER" id="PTHR11113:SF2">
    <property type="entry name" value="ADENINE DEAMINASE"/>
    <property type="match status" value="1"/>
</dbReference>
<organism evidence="9 10">
    <name type="scientific">Flammeovirga pacifica</name>
    <dbReference type="NCBI Taxonomy" id="915059"/>
    <lineage>
        <taxon>Bacteria</taxon>
        <taxon>Pseudomonadati</taxon>
        <taxon>Bacteroidota</taxon>
        <taxon>Cytophagia</taxon>
        <taxon>Cytophagales</taxon>
        <taxon>Flammeovirgaceae</taxon>
        <taxon>Flammeovirga</taxon>
    </lineage>
</organism>
<dbReference type="AlphaFoldDB" id="A0A1S1YX76"/>
<comment type="similarity">
    <text evidence="1 6">Belongs to the metallo-dependent hydrolases superfamily. Adenine deaminase family.</text>
</comment>
<dbReference type="STRING" id="915059.NH26_03645"/>
<keyword evidence="4 6" id="KW-0464">Manganese</keyword>
<evidence type="ECO:0000259" key="8">
    <source>
        <dbReference type="Pfam" id="PF13382"/>
    </source>
</evidence>
<sequence length="538" mass="58825">MEKEIKGNIVDVHNRRIYPGKVVISGEYIKEITYDESSKGLTNYILPGFVDSHIHIESTLLSPVEFSRIAVKFGTVATVSDPHEIANVLGVQGVEYMIKEGAKSPLKFNFGAPSCVPATKFETAGAELDASDVKSLLEREEIKYLTEVMNWPGVLQKDKEVMAKIEAAKKLNKPIDGHAPGLRGEDAKNYANTGISTDHECTTLDEALDKIEAGMKIQIREGSAAKNFEALSPLLNSHAGRLMFCTDDTHPHELINGHIDKFIRASFKLGADIFEVIKIASIYPIEHYNLDVGQLRVGDFADFVVVDNMSEFNTLATYINGVAVYENGKVNIPTTTPDIINNFQAEEKKINDFSLDTKGKSVQAIVVEDGQLITKKEIFESTTLRDNDILKLVVINRYSNESAAIGFIKGIGLKQGAIASTVAHDSHNIIAAGYTDEAITKAVNKVIELKGGLVITDGTETSALPLPIAGLMSDKSGEEVADIYINLLKNAKNLGSTLHDPFLTLSFVSLLVIPELKLSDKGLFDAINFKFTNPLIDK</sequence>